<dbReference type="AlphaFoldDB" id="A0A2P6VBF7"/>
<keyword evidence="4" id="KW-0808">Transferase</keyword>
<evidence type="ECO:0000256" key="3">
    <source>
        <dbReference type="ARBA" id="ARBA00012483"/>
    </source>
</evidence>
<keyword evidence="7" id="KW-0677">Repeat</keyword>
<evidence type="ECO:0000256" key="14">
    <source>
        <dbReference type="PROSITE-ProRule" id="PRU00023"/>
    </source>
</evidence>
<dbReference type="STRING" id="554055.A0A2P6VBF7"/>
<feature type="repeat" description="ANK" evidence="14">
    <location>
        <begin position="333"/>
        <end position="365"/>
    </location>
</feature>
<dbReference type="InterPro" id="IPR022170">
    <property type="entry name" value="MUL1-like"/>
</dbReference>
<feature type="repeat" description="ANK" evidence="14">
    <location>
        <begin position="300"/>
        <end position="332"/>
    </location>
</feature>
<dbReference type="GO" id="GO:0008270">
    <property type="term" value="F:zinc ion binding"/>
    <property type="evidence" value="ECO:0007669"/>
    <property type="project" value="UniProtKB-KW"/>
</dbReference>
<evidence type="ECO:0000313" key="16">
    <source>
        <dbReference type="EMBL" id="PSC71423.1"/>
    </source>
</evidence>
<keyword evidence="5" id="KW-0812">Transmembrane</keyword>
<accession>A0A2P6VBF7</accession>
<dbReference type="EMBL" id="LHPF02000015">
    <property type="protein sequence ID" value="PSC71423.1"/>
    <property type="molecule type" value="Genomic_DNA"/>
</dbReference>
<evidence type="ECO:0000256" key="2">
    <source>
        <dbReference type="ARBA" id="ARBA00004141"/>
    </source>
</evidence>
<evidence type="ECO:0000313" key="17">
    <source>
        <dbReference type="Proteomes" id="UP000239649"/>
    </source>
</evidence>
<evidence type="ECO:0000256" key="12">
    <source>
        <dbReference type="ARBA" id="ARBA00023043"/>
    </source>
</evidence>
<evidence type="ECO:0000256" key="7">
    <source>
        <dbReference type="ARBA" id="ARBA00022737"/>
    </source>
</evidence>
<keyword evidence="17" id="KW-1185">Reference proteome</keyword>
<dbReference type="Pfam" id="PF12796">
    <property type="entry name" value="Ank_2"/>
    <property type="match status" value="2"/>
</dbReference>
<dbReference type="Gene3D" id="1.25.40.20">
    <property type="entry name" value="Ankyrin repeat-containing domain"/>
    <property type="match status" value="3"/>
</dbReference>
<dbReference type="GO" id="GO:0000502">
    <property type="term" value="C:proteasome complex"/>
    <property type="evidence" value="ECO:0007669"/>
    <property type="project" value="UniProtKB-KW"/>
</dbReference>
<dbReference type="InterPro" id="IPR002110">
    <property type="entry name" value="Ankyrin_rpt"/>
</dbReference>
<comment type="caution">
    <text evidence="16">The sequence shown here is derived from an EMBL/GenBank/DDBJ whole genome shotgun (WGS) entry which is preliminary data.</text>
</comment>
<dbReference type="PANTHER" id="PTHR24171:SF10">
    <property type="entry name" value="ANKYRIN REPEAT DOMAIN-CONTAINING PROTEIN 29-LIKE"/>
    <property type="match status" value="1"/>
</dbReference>
<evidence type="ECO:0000256" key="4">
    <source>
        <dbReference type="ARBA" id="ARBA00022679"/>
    </source>
</evidence>
<dbReference type="Pfam" id="PF12483">
    <property type="entry name" value="GIDE"/>
    <property type="match status" value="1"/>
</dbReference>
<protein>
    <recommendedName>
        <fullName evidence="3">RING-type E3 ubiquitin transferase</fullName>
        <ecNumber evidence="3">2.3.2.27</ecNumber>
    </recommendedName>
</protein>
<dbReference type="EC" id="2.3.2.27" evidence="3"/>
<dbReference type="SUPFAM" id="SSF48403">
    <property type="entry name" value="Ankyrin repeat"/>
    <property type="match status" value="1"/>
</dbReference>
<name>A0A2P6VBF7_9CHLO</name>
<evidence type="ECO:0000256" key="6">
    <source>
        <dbReference type="ARBA" id="ARBA00022723"/>
    </source>
</evidence>
<organism evidence="16 17">
    <name type="scientific">Micractinium conductrix</name>
    <dbReference type="NCBI Taxonomy" id="554055"/>
    <lineage>
        <taxon>Eukaryota</taxon>
        <taxon>Viridiplantae</taxon>
        <taxon>Chlorophyta</taxon>
        <taxon>core chlorophytes</taxon>
        <taxon>Trebouxiophyceae</taxon>
        <taxon>Chlorellales</taxon>
        <taxon>Chlorellaceae</taxon>
        <taxon>Chlorella clade</taxon>
        <taxon>Micractinium</taxon>
    </lineage>
</organism>
<evidence type="ECO:0000256" key="9">
    <source>
        <dbReference type="ARBA" id="ARBA00022786"/>
    </source>
</evidence>
<keyword evidence="11" id="KW-1133">Transmembrane helix</keyword>
<dbReference type="GO" id="GO:0016567">
    <property type="term" value="P:protein ubiquitination"/>
    <property type="evidence" value="ECO:0007669"/>
    <property type="project" value="InterPro"/>
</dbReference>
<feature type="repeat" description="ANK" evidence="14">
    <location>
        <begin position="366"/>
        <end position="398"/>
    </location>
</feature>
<dbReference type="PROSITE" id="PS50297">
    <property type="entry name" value="ANK_REP_REGION"/>
    <property type="match status" value="4"/>
</dbReference>
<keyword evidence="12 14" id="KW-0040">ANK repeat</keyword>
<evidence type="ECO:0000259" key="15">
    <source>
        <dbReference type="Pfam" id="PF12483"/>
    </source>
</evidence>
<dbReference type="OrthoDB" id="66726at2759"/>
<dbReference type="PANTHER" id="PTHR24171">
    <property type="entry name" value="ANKYRIN REPEAT DOMAIN-CONTAINING PROTEIN 39-RELATED"/>
    <property type="match status" value="1"/>
</dbReference>
<evidence type="ECO:0000256" key="5">
    <source>
        <dbReference type="ARBA" id="ARBA00022692"/>
    </source>
</evidence>
<evidence type="ECO:0000256" key="1">
    <source>
        <dbReference type="ARBA" id="ARBA00000900"/>
    </source>
</evidence>
<feature type="repeat" description="ANK" evidence="14">
    <location>
        <begin position="267"/>
        <end position="299"/>
    </location>
</feature>
<evidence type="ECO:0000256" key="8">
    <source>
        <dbReference type="ARBA" id="ARBA00022771"/>
    </source>
</evidence>
<comment type="catalytic activity">
    <reaction evidence="1">
        <text>S-ubiquitinyl-[E2 ubiquitin-conjugating enzyme]-L-cysteine + [acceptor protein]-L-lysine = [E2 ubiquitin-conjugating enzyme]-L-cysteine + N(6)-ubiquitinyl-[acceptor protein]-L-lysine.</text>
        <dbReference type="EC" id="2.3.2.27"/>
    </reaction>
</comment>
<proteinExistence type="predicted"/>
<keyword evidence="9" id="KW-0833">Ubl conjugation pathway</keyword>
<dbReference type="Proteomes" id="UP000239649">
    <property type="component" value="Unassembled WGS sequence"/>
</dbReference>
<reference evidence="16 17" key="1">
    <citation type="journal article" date="2018" name="Plant J.">
        <title>Genome sequences of Chlorella sorokiniana UTEX 1602 and Micractinium conductrix SAG 241.80: implications to maltose excretion by a green alga.</title>
        <authorList>
            <person name="Arriola M.B."/>
            <person name="Velmurugan N."/>
            <person name="Zhang Y."/>
            <person name="Plunkett M.H."/>
            <person name="Hondzo H."/>
            <person name="Barney B.M."/>
        </authorList>
    </citation>
    <scope>NUCLEOTIDE SEQUENCE [LARGE SCALE GENOMIC DNA]</scope>
    <source>
        <strain evidence="16 17">SAG 241.80</strain>
    </source>
</reference>
<gene>
    <name evidence="16" type="ORF">C2E20_5262</name>
</gene>
<keyword evidence="16" id="KW-0647">Proteasome</keyword>
<dbReference type="SMART" id="SM00248">
    <property type="entry name" value="ANK"/>
    <property type="match status" value="5"/>
</dbReference>
<dbReference type="PROSITE" id="PS50088">
    <property type="entry name" value="ANK_REPEAT"/>
    <property type="match status" value="4"/>
</dbReference>
<evidence type="ECO:0000256" key="10">
    <source>
        <dbReference type="ARBA" id="ARBA00022833"/>
    </source>
</evidence>
<dbReference type="GO" id="GO:0016020">
    <property type="term" value="C:membrane"/>
    <property type="evidence" value="ECO:0007669"/>
    <property type="project" value="UniProtKB-SubCell"/>
</dbReference>
<keyword evidence="13" id="KW-0472">Membrane</keyword>
<dbReference type="GO" id="GO:0061630">
    <property type="term" value="F:ubiquitin protein ligase activity"/>
    <property type="evidence" value="ECO:0007669"/>
    <property type="project" value="UniProtKB-EC"/>
</dbReference>
<sequence>MAPRPYRSEFSDTDAAIVEVRKEKVFEKRTSNFDAWVTYGELQSESVRECEWALGDGSRVELPVVEGRHASGDYLQISGDRLYPEQRNVVVRAAQEVLGSRPVGMREVERMMPVGTELTAVGELSMAVEHPSEFRAAVRRGGRMLVLKQPRGNGPFLLSRQPLPDVIASLQASSAMCQQFATAFTLLGASMLAAAATHKAVLWLRERRARQRFEKTLRERRAAAHAAGGGGGAAAAAAAAEGMGGAAAAGKADEEARGALVNDADEEGWTPLHSAASAGHESVAALLVSLGAAASATTAQQRTPLHYAASKGQAGIVALLLGAGAPADARDATGTTALHRAAATGRLGICRALLAAGAKLDPRNRQKQTPLLLAALGGHQAAALLLAGRGADVEAEDDEGQTPLGAAAAHGQLREGLAALAKGEKSLDDFMIEDV</sequence>
<comment type="subcellular location">
    <subcellularLocation>
        <location evidence="2">Membrane</location>
        <topology evidence="2">Multi-pass membrane protein</topology>
    </subcellularLocation>
</comment>
<feature type="domain" description="E3 Ubiquitin ligase MUL1-like" evidence="15">
    <location>
        <begin position="25"/>
        <end position="190"/>
    </location>
</feature>
<keyword evidence="10" id="KW-0862">Zinc</keyword>
<keyword evidence="6" id="KW-0479">Metal-binding</keyword>
<keyword evidence="8" id="KW-0863">Zinc-finger</keyword>
<evidence type="ECO:0000256" key="13">
    <source>
        <dbReference type="ARBA" id="ARBA00023136"/>
    </source>
</evidence>
<dbReference type="InterPro" id="IPR036770">
    <property type="entry name" value="Ankyrin_rpt-contain_sf"/>
</dbReference>
<evidence type="ECO:0000256" key="11">
    <source>
        <dbReference type="ARBA" id="ARBA00022989"/>
    </source>
</evidence>
<dbReference type="PRINTS" id="PR01415">
    <property type="entry name" value="ANKYRIN"/>
</dbReference>
<dbReference type="Pfam" id="PF00023">
    <property type="entry name" value="Ank"/>
    <property type="match status" value="1"/>
</dbReference>